<proteinExistence type="predicted"/>
<feature type="domain" description="HTH tetR-type" evidence="5">
    <location>
        <begin position="7"/>
        <end position="67"/>
    </location>
</feature>
<dbReference type="InterPro" id="IPR001647">
    <property type="entry name" value="HTH_TetR"/>
</dbReference>
<organism evidence="6 7">
    <name type="scientific">Mycobacterium pinniadriaticum</name>
    <dbReference type="NCBI Taxonomy" id="2994102"/>
    <lineage>
        <taxon>Bacteria</taxon>
        <taxon>Bacillati</taxon>
        <taxon>Actinomycetota</taxon>
        <taxon>Actinomycetes</taxon>
        <taxon>Mycobacteriales</taxon>
        <taxon>Mycobacteriaceae</taxon>
        <taxon>Mycobacterium</taxon>
    </lineage>
</organism>
<dbReference type="PROSITE" id="PS50977">
    <property type="entry name" value="HTH_TETR_2"/>
    <property type="match status" value="1"/>
</dbReference>
<evidence type="ECO:0000313" key="6">
    <source>
        <dbReference type="EMBL" id="MCX2939384.1"/>
    </source>
</evidence>
<evidence type="ECO:0000313" key="7">
    <source>
        <dbReference type="Proteomes" id="UP001300745"/>
    </source>
</evidence>
<dbReference type="EMBL" id="JAPJDO010000023">
    <property type="protein sequence ID" value="MCX2939384.1"/>
    <property type="molecule type" value="Genomic_DNA"/>
</dbReference>
<accession>A0ABT3SJT2</accession>
<keyword evidence="3" id="KW-0804">Transcription</keyword>
<evidence type="ECO:0000259" key="5">
    <source>
        <dbReference type="PROSITE" id="PS50977"/>
    </source>
</evidence>
<dbReference type="InterPro" id="IPR050109">
    <property type="entry name" value="HTH-type_TetR-like_transc_reg"/>
</dbReference>
<evidence type="ECO:0000256" key="1">
    <source>
        <dbReference type="ARBA" id="ARBA00023015"/>
    </source>
</evidence>
<dbReference type="PANTHER" id="PTHR30055">
    <property type="entry name" value="HTH-TYPE TRANSCRIPTIONAL REGULATOR RUTR"/>
    <property type="match status" value="1"/>
</dbReference>
<dbReference type="PRINTS" id="PR00455">
    <property type="entry name" value="HTHTETR"/>
</dbReference>
<evidence type="ECO:0000256" key="4">
    <source>
        <dbReference type="PROSITE-ProRule" id="PRU00335"/>
    </source>
</evidence>
<dbReference type="Pfam" id="PF00440">
    <property type="entry name" value="TetR_N"/>
    <property type="match status" value="1"/>
</dbReference>
<keyword evidence="2 4" id="KW-0238">DNA-binding</keyword>
<keyword evidence="1" id="KW-0805">Transcription regulation</keyword>
<dbReference type="PROSITE" id="PS01081">
    <property type="entry name" value="HTH_TETR_1"/>
    <property type="match status" value="1"/>
</dbReference>
<dbReference type="Gene3D" id="1.10.10.60">
    <property type="entry name" value="Homeodomain-like"/>
    <property type="match status" value="1"/>
</dbReference>
<dbReference type="PANTHER" id="PTHR30055:SF149">
    <property type="entry name" value="TETR-FAMILY TRANSCRIPTIONAL REGULATOR"/>
    <property type="match status" value="1"/>
</dbReference>
<reference evidence="6 7" key="1">
    <citation type="submission" date="2022-11" db="EMBL/GenBank/DDBJ databases">
        <title>Mycobacterium sp. nov.</title>
        <authorList>
            <person name="Papic B."/>
            <person name="Spicic S."/>
            <person name="Duvnjak S."/>
        </authorList>
    </citation>
    <scope>NUCLEOTIDE SEQUENCE [LARGE SCALE GENOMIC DNA]</scope>
    <source>
        <strain evidence="6 7">CVI_P4</strain>
    </source>
</reference>
<feature type="DNA-binding region" description="H-T-H motif" evidence="4">
    <location>
        <begin position="30"/>
        <end position="49"/>
    </location>
</feature>
<dbReference type="InterPro" id="IPR036271">
    <property type="entry name" value="Tet_transcr_reg_TetR-rel_C_sf"/>
</dbReference>
<protein>
    <submittedName>
        <fullName evidence="6">TetR/AcrR family transcriptional regulator</fullName>
    </submittedName>
</protein>
<dbReference type="RefSeq" id="WP_265999163.1">
    <property type="nucleotide sequence ID" value="NZ_JAPJDN010000023.1"/>
</dbReference>
<dbReference type="Proteomes" id="UP001300745">
    <property type="component" value="Unassembled WGS sequence"/>
</dbReference>
<dbReference type="InterPro" id="IPR011075">
    <property type="entry name" value="TetR_C"/>
</dbReference>
<dbReference type="InterPro" id="IPR009057">
    <property type="entry name" value="Homeodomain-like_sf"/>
</dbReference>
<evidence type="ECO:0000256" key="3">
    <source>
        <dbReference type="ARBA" id="ARBA00023163"/>
    </source>
</evidence>
<dbReference type="Pfam" id="PF16859">
    <property type="entry name" value="TetR_C_11"/>
    <property type="match status" value="1"/>
</dbReference>
<dbReference type="Gene3D" id="1.10.357.10">
    <property type="entry name" value="Tetracycline Repressor, domain 2"/>
    <property type="match status" value="1"/>
</dbReference>
<dbReference type="InterPro" id="IPR023772">
    <property type="entry name" value="DNA-bd_HTH_TetR-type_CS"/>
</dbReference>
<evidence type="ECO:0000256" key="2">
    <source>
        <dbReference type="ARBA" id="ARBA00023125"/>
    </source>
</evidence>
<dbReference type="SUPFAM" id="SSF46689">
    <property type="entry name" value="Homeodomain-like"/>
    <property type="match status" value="1"/>
</dbReference>
<dbReference type="SUPFAM" id="SSF48498">
    <property type="entry name" value="Tetracyclin repressor-like, C-terminal domain"/>
    <property type="match status" value="1"/>
</dbReference>
<name>A0ABT3SJT2_9MYCO</name>
<comment type="caution">
    <text evidence="6">The sequence shown here is derived from an EMBL/GenBank/DDBJ whole genome shotgun (WGS) entry which is preliminary data.</text>
</comment>
<sequence>MGPSRWSPREHELLAVTLQLLRERGYERLTVDEVAATARASKATIYRRWPSKAQLVLAAFTDGIGQIAAPPDTGSLRSDLTKLGESLCRYATTRADLFRAVVNELPRNAGLDEAVQREFLERPRALMRRVLRQAVARGEIDACAIDDDVLDLLPGYLFFQALTKGRNPTRRTVKVVVDGVILPSLHW</sequence>
<gene>
    <name evidence="6" type="ORF">ORI27_22060</name>
</gene>
<keyword evidence="7" id="KW-1185">Reference proteome</keyword>